<keyword evidence="8" id="KW-0732">Signal</keyword>
<evidence type="ECO:0000256" key="2">
    <source>
        <dbReference type="ARBA" id="ARBA00022670"/>
    </source>
</evidence>
<dbReference type="GO" id="GO:0006508">
    <property type="term" value="P:proteolysis"/>
    <property type="evidence" value="ECO:0007669"/>
    <property type="project" value="UniProtKB-KW"/>
</dbReference>
<dbReference type="PANTHER" id="PTHR43806">
    <property type="entry name" value="PEPTIDASE S8"/>
    <property type="match status" value="1"/>
</dbReference>
<dbReference type="InterPro" id="IPR023827">
    <property type="entry name" value="Peptidase_S8_Asp-AS"/>
</dbReference>
<evidence type="ECO:0000256" key="4">
    <source>
        <dbReference type="ARBA" id="ARBA00022825"/>
    </source>
</evidence>
<dbReference type="PROSITE" id="PS51892">
    <property type="entry name" value="SUBTILASE"/>
    <property type="match status" value="1"/>
</dbReference>
<dbReference type="InterPro" id="IPR000209">
    <property type="entry name" value="Peptidase_S8/S53_dom"/>
</dbReference>
<dbReference type="InterPro" id="IPR015500">
    <property type="entry name" value="Peptidase_S8_subtilisin-rel"/>
</dbReference>
<evidence type="ECO:0000313" key="11">
    <source>
        <dbReference type="Proteomes" id="UP000053815"/>
    </source>
</evidence>
<dbReference type="InterPro" id="IPR036852">
    <property type="entry name" value="Peptidase_S8/S53_dom_sf"/>
</dbReference>
<evidence type="ECO:0000256" key="3">
    <source>
        <dbReference type="ARBA" id="ARBA00022801"/>
    </source>
</evidence>
<feature type="active site" description="Charge relay system" evidence="5">
    <location>
        <position position="227"/>
    </location>
</feature>
<evidence type="ECO:0000259" key="9">
    <source>
        <dbReference type="Pfam" id="PF00082"/>
    </source>
</evidence>
<dbReference type="STRING" id="91626.A0A0C9MG52"/>
<feature type="domain" description="Peptidase S8/S53" evidence="9">
    <location>
        <begin position="185"/>
        <end position="415"/>
    </location>
</feature>
<keyword evidence="11" id="KW-1185">Reference proteome</keyword>
<dbReference type="FunFam" id="3.40.50.200:FF:000007">
    <property type="entry name" value="Subtilisin-like serine protease"/>
    <property type="match status" value="1"/>
</dbReference>
<protein>
    <submittedName>
        <fullName evidence="10">Cerevisin</fullName>
    </submittedName>
</protein>
<keyword evidence="2 5" id="KW-0645">Protease</keyword>
<name>A0A0C9MG52_9FUNG</name>
<dbReference type="InterPro" id="IPR023828">
    <property type="entry name" value="Peptidase_S8_Ser-AS"/>
</dbReference>
<dbReference type="OrthoDB" id="206201at2759"/>
<feature type="chain" id="PRO_5002199496" evidence="8">
    <location>
        <begin position="21"/>
        <end position="505"/>
    </location>
</feature>
<dbReference type="GO" id="GO:0004252">
    <property type="term" value="F:serine-type endopeptidase activity"/>
    <property type="evidence" value="ECO:0007669"/>
    <property type="project" value="UniProtKB-UniRule"/>
</dbReference>
<evidence type="ECO:0000256" key="8">
    <source>
        <dbReference type="SAM" id="SignalP"/>
    </source>
</evidence>
<dbReference type="GO" id="GO:0005615">
    <property type="term" value="C:extracellular space"/>
    <property type="evidence" value="ECO:0007669"/>
    <property type="project" value="TreeGrafter"/>
</dbReference>
<dbReference type="AlphaFoldDB" id="A0A0C9MG52"/>
<dbReference type="CDD" id="cd04077">
    <property type="entry name" value="Peptidases_S8_PCSK9_ProteinaseK_like"/>
    <property type="match status" value="1"/>
</dbReference>
<evidence type="ECO:0000313" key="10">
    <source>
        <dbReference type="EMBL" id="GAN06224.1"/>
    </source>
</evidence>
<evidence type="ECO:0000256" key="6">
    <source>
        <dbReference type="RuleBase" id="RU003355"/>
    </source>
</evidence>
<dbReference type="PANTHER" id="PTHR43806:SF11">
    <property type="entry name" value="CEREVISIN-RELATED"/>
    <property type="match status" value="1"/>
</dbReference>
<dbReference type="SUPFAM" id="SSF52743">
    <property type="entry name" value="Subtilisin-like"/>
    <property type="match status" value="1"/>
</dbReference>
<reference evidence="10" key="1">
    <citation type="submission" date="2014-09" db="EMBL/GenBank/DDBJ databases">
        <title>Draft genome sequence of an oleaginous Mucoromycotina fungus Mucor ambiguus NBRC6742.</title>
        <authorList>
            <person name="Takeda I."/>
            <person name="Yamane N."/>
            <person name="Morita T."/>
            <person name="Tamano K."/>
            <person name="Machida M."/>
            <person name="Baker S."/>
            <person name="Koike H."/>
        </authorList>
    </citation>
    <scope>NUCLEOTIDE SEQUENCE</scope>
    <source>
        <strain evidence="10">NBRC 6742</strain>
    </source>
</reference>
<gene>
    <name evidence="10" type="ORF">MAM1_0116c05704</name>
</gene>
<feature type="active site" description="Charge relay system" evidence="5">
    <location>
        <position position="194"/>
    </location>
</feature>
<feature type="signal peptide" evidence="8">
    <location>
        <begin position="1"/>
        <end position="20"/>
    </location>
</feature>
<dbReference type="PRINTS" id="PR00723">
    <property type="entry name" value="SUBTILISIN"/>
</dbReference>
<keyword evidence="3 5" id="KW-0378">Hydrolase</keyword>
<feature type="active site" description="Charge relay system" evidence="5">
    <location>
        <position position="383"/>
    </location>
</feature>
<evidence type="ECO:0000256" key="1">
    <source>
        <dbReference type="ARBA" id="ARBA00011073"/>
    </source>
</evidence>
<dbReference type="PROSITE" id="PS00138">
    <property type="entry name" value="SUBTILASE_SER"/>
    <property type="match status" value="1"/>
</dbReference>
<dbReference type="InterPro" id="IPR050131">
    <property type="entry name" value="Peptidase_S8_subtilisin-like"/>
</dbReference>
<accession>A0A0C9MG52</accession>
<dbReference type="InterPro" id="IPR034193">
    <property type="entry name" value="PCSK9_ProteinaseK-like"/>
</dbReference>
<comment type="similarity">
    <text evidence="1 5 6">Belongs to the peptidase S8 family.</text>
</comment>
<dbReference type="PROSITE" id="PS00136">
    <property type="entry name" value="SUBTILASE_ASP"/>
    <property type="match status" value="1"/>
</dbReference>
<dbReference type="EMBL" id="DF836405">
    <property type="protein sequence ID" value="GAN06224.1"/>
    <property type="molecule type" value="Genomic_DNA"/>
</dbReference>
<evidence type="ECO:0000256" key="7">
    <source>
        <dbReference type="SAM" id="MobiDB-lite"/>
    </source>
</evidence>
<dbReference type="Pfam" id="PF00082">
    <property type="entry name" value="Peptidase_S8"/>
    <property type="match status" value="1"/>
</dbReference>
<dbReference type="Proteomes" id="UP000053815">
    <property type="component" value="Unassembled WGS sequence"/>
</dbReference>
<organism evidence="10">
    <name type="scientific">Mucor ambiguus</name>
    <dbReference type="NCBI Taxonomy" id="91626"/>
    <lineage>
        <taxon>Eukaryota</taxon>
        <taxon>Fungi</taxon>
        <taxon>Fungi incertae sedis</taxon>
        <taxon>Mucoromycota</taxon>
        <taxon>Mucoromycotina</taxon>
        <taxon>Mucoromycetes</taxon>
        <taxon>Mucorales</taxon>
        <taxon>Mucorineae</taxon>
        <taxon>Mucoraceae</taxon>
        <taxon>Mucor</taxon>
    </lineage>
</organism>
<proteinExistence type="inferred from homology"/>
<dbReference type="Gene3D" id="3.40.50.200">
    <property type="entry name" value="Peptidase S8/S53 domain"/>
    <property type="match status" value="1"/>
</dbReference>
<sequence length="505" mass="54722">MLILHFACFIVWFLASVVLAQENAGPAQPELVDSSNYIVVFKPNVNSLKISNQIQRMQLHQVNSNRTIASSSPSSPSLVNTTSHSNSSRSSSSSSYSSIGKFRWYSARFHTEAIEHMLTTNTSTTTTANNITFNTDENDAVHYYVKDATFSLQEFIQTNPPSWGLDRIDQREGTDGRYKFATDQGQGVTIYLMDSGIRQDHTDIAGRVKIGKTVVGDVNDPSDANGHGTFVAGVCCGTKYGVAKKAEIVSVKTLDSEGNGHLSDVLVGLEWIVQQHKTTPNAKSIVNLSLGALYSQATNDAIQEAISLGIHFVIAAGNYGEDACKYSPGSTPGAITVGAIDEDDSVSYYSNFGKCVDIFAPGTNIKSIWPTSSSATHTLTGTSMAAPHVAGTMAIFLSQANYTPPQLQSYIKRVSSLMSQDFTINNTGSFYNENKTVIDNSINTGYKVKDSLGQKTLVNILFSHPNDSTPFWIYGQSLNQASTAHGSFIQPIAMTLLFIVTFLTL</sequence>
<feature type="region of interest" description="Disordered" evidence="7">
    <location>
        <begin position="65"/>
        <end position="97"/>
    </location>
</feature>
<keyword evidence="4 5" id="KW-0720">Serine protease</keyword>
<feature type="compositionally biased region" description="Low complexity" evidence="7">
    <location>
        <begin position="70"/>
        <end position="97"/>
    </location>
</feature>
<evidence type="ECO:0000256" key="5">
    <source>
        <dbReference type="PROSITE-ProRule" id="PRU01240"/>
    </source>
</evidence>